<dbReference type="AlphaFoldDB" id="A0A0F9CKM7"/>
<organism evidence="2">
    <name type="scientific">marine sediment metagenome</name>
    <dbReference type="NCBI Taxonomy" id="412755"/>
    <lineage>
        <taxon>unclassified sequences</taxon>
        <taxon>metagenomes</taxon>
        <taxon>ecological metagenomes</taxon>
    </lineage>
</organism>
<dbReference type="GO" id="GO:0003697">
    <property type="term" value="F:single-stranded DNA binding"/>
    <property type="evidence" value="ECO:0007669"/>
    <property type="project" value="InterPro"/>
</dbReference>
<sequence length="90" mass="10406">MVKEKISVYEIITNKIIDQLDKGVVPWKKTWKGSMYEPKNIRGTGYRGVNRLLLAFSEYDSPYWMTYKQAQGLGGQVRKGEKATPVTFWS</sequence>
<dbReference type="Pfam" id="PF08401">
    <property type="entry name" value="ArdcN"/>
    <property type="match status" value="1"/>
</dbReference>
<feature type="domain" description="N-terminal" evidence="1">
    <location>
        <begin position="8"/>
        <end position="90"/>
    </location>
</feature>
<dbReference type="EMBL" id="LAZR01035626">
    <property type="protein sequence ID" value="KKL27017.1"/>
    <property type="molecule type" value="Genomic_DNA"/>
</dbReference>
<dbReference type="InterPro" id="IPR013610">
    <property type="entry name" value="ArdC_N"/>
</dbReference>
<reference evidence="2" key="1">
    <citation type="journal article" date="2015" name="Nature">
        <title>Complex archaea that bridge the gap between prokaryotes and eukaryotes.</title>
        <authorList>
            <person name="Spang A."/>
            <person name="Saw J.H."/>
            <person name="Jorgensen S.L."/>
            <person name="Zaremba-Niedzwiedzka K."/>
            <person name="Martijn J."/>
            <person name="Lind A.E."/>
            <person name="van Eijk R."/>
            <person name="Schleper C."/>
            <person name="Guy L."/>
            <person name="Ettema T.J."/>
        </authorList>
    </citation>
    <scope>NUCLEOTIDE SEQUENCE</scope>
</reference>
<feature type="non-terminal residue" evidence="2">
    <location>
        <position position="90"/>
    </location>
</feature>
<gene>
    <name evidence="2" type="ORF">LCGC14_2389430</name>
</gene>
<comment type="caution">
    <text evidence="2">The sequence shown here is derived from an EMBL/GenBank/DDBJ whole genome shotgun (WGS) entry which is preliminary data.</text>
</comment>
<protein>
    <recommendedName>
        <fullName evidence="1">N-terminal domain-containing protein</fullName>
    </recommendedName>
</protein>
<accession>A0A0F9CKM7</accession>
<evidence type="ECO:0000313" key="2">
    <source>
        <dbReference type="EMBL" id="KKL27017.1"/>
    </source>
</evidence>
<evidence type="ECO:0000259" key="1">
    <source>
        <dbReference type="Pfam" id="PF08401"/>
    </source>
</evidence>
<name>A0A0F9CKM7_9ZZZZ</name>
<proteinExistence type="predicted"/>